<organism evidence="2 3">
    <name type="scientific">Polysphondylium violaceum</name>
    <dbReference type="NCBI Taxonomy" id="133409"/>
    <lineage>
        <taxon>Eukaryota</taxon>
        <taxon>Amoebozoa</taxon>
        <taxon>Evosea</taxon>
        <taxon>Eumycetozoa</taxon>
        <taxon>Dictyostelia</taxon>
        <taxon>Dictyosteliales</taxon>
        <taxon>Dictyosteliaceae</taxon>
        <taxon>Polysphondylium</taxon>
    </lineage>
</organism>
<protein>
    <submittedName>
        <fullName evidence="2">Uncharacterized protein</fullName>
    </submittedName>
</protein>
<evidence type="ECO:0000313" key="2">
    <source>
        <dbReference type="EMBL" id="KAF2068919.1"/>
    </source>
</evidence>
<keyword evidence="3" id="KW-1185">Reference proteome</keyword>
<accession>A0A8J4PKP7</accession>
<dbReference type="Pfam" id="PF05725">
    <property type="entry name" value="FNIP"/>
    <property type="match status" value="2"/>
</dbReference>
<dbReference type="PANTHER" id="PTHR32134:SF169">
    <property type="entry name" value="FNIP REPEAT-CONTAINING PROTEIN-RELATED"/>
    <property type="match status" value="1"/>
</dbReference>
<reference evidence="2" key="1">
    <citation type="submission" date="2020-01" db="EMBL/GenBank/DDBJ databases">
        <title>Development of genomics and gene disruption for Polysphondylium violaceum indicates a role for the polyketide synthase stlB in stalk morphogenesis.</title>
        <authorList>
            <person name="Narita B."/>
            <person name="Kawabe Y."/>
            <person name="Kin K."/>
            <person name="Saito T."/>
            <person name="Gibbs R."/>
            <person name="Kuspa A."/>
            <person name="Muzny D."/>
            <person name="Queller D."/>
            <person name="Richards S."/>
            <person name="Strassman J."/>
            <person name="Sucgang R."/>
            <person name="Worley K."/>
            <person name="Schaap P."/>
        </authorList>
    </citation>
    <scope>NUCLEOTIDE SEQUENCE</scope>
    <source>
        <strain evidence="2">QSvi11</strain>
    </source>
</reference>
<dbReference type="PANTHER" id="PTHR32134">
    <property type="entry name" value="FNIP REPEAT-CONTAINING PROTEIN"/>
    <property type="match status" value="1"/>
</dbReference>
<dbReference type="AlphaFoldDB" id="A0A8J4PKP7"/>
<proteinExistence type="predicted"/>
<dbReference type="Proteomes" id="UP000695562">
    <property type="component" value="Unassembled WGS sequence"/>
</dbReference>
<evidence type="ECO:0000313" key="3">
    <source>
        <dbReference type="Proteomes" id="UP000695562"/>
    </source>
</evidence>
<dbReference type="InterPro" id="IPR008615">
    <property type="entry name" value="FNIP"/>
</dbReference>
<gene>
    <name evidence="2" type="ORF">CYY_009764</name>
</gene>
<evidence type="ECO:0000256" key="1">
    <source>
        <dbReference type="ARBA" id="ARBA00022737"/>
    </source>
</evidence>
<comment type="caution">
    <text evidence="2">The sequence shown here is derived from an EMBL/GenBank/DDBJ whole genome shotgun (WGS) entry which is preliminary data.</text>
</comment>
<dbReference type="EMBL" id="AJWJ01000799">
    <property type="protein sequence ID" value="KAF2068919.1"/>
    <property type="molecule type" value="Genomic_DNA"/>
</dbReference>
<keyword evidence="1" id="KW-0677">Repeat</keyword>
<sequence length="407" mass="46917">MTESFYLIWRNQYIRRLIRNLLCQNFIISVNKEYLKENHQYLSLFSNRDKRDYNIRIRFIGDAGGYLDVEHSNRDVINDVDIELVPDVDNFDLNAIHDGVHTLSFYTDNDYISATGKLPSSITNLHLINNNFDDCQPYAQQILSNLPANLQLLRLGIHRDSLTSPCIMPESLTNIKSHGYLYYENLKWFVVPPNKVYNSCVLYIDSMESFEWLFANKWVCNVKIETFLLDILLAARHQLPAHVTKVSVFLGIVRETSFLPQTLESLTCRYGTLFSHLVHLKVLKIIGDSQIKLEKGVLPPTLQKLRLSYQHPLEADVLPPHLTTLYMRDYDHPLCANVLPSSITRLSLFAFNQPLFTNVLPSSLTRLNLTAFNQPLNAFVLPSKLKTLYMLKFNQPTLPQNSLPVSL</sequence>
<feature type="non-terminal residue" evidence="2">
    <location>
        <position position="407"/>
    </location>
</feature>
<name>A0A8J4PKP7_9MYCE</name>
<dbReference type="InterPro" id="IPR051251">
    <property type="entry name" value="STK_FNIP-Repeat"/>
</dbReference>